<evidence type="ECO:0000256" key="3">
    <source>
        <dbReference type="ARBA" id="ARBA00022692"/>
    </source>
</evidence>
<protein>
    <submittedName>
        <fullName evidence="13">COX15/CtaA family protein</fullName>
    </submittedName>
</protein>
<evidence type="ECO:0000256" key="9">
    <source>
        <dbReference type="ARBA" id="ARBA00023136"/>
    </source>
</evidence>
<dbReference type="InterPro" id="IPR003780">
    <property type="entry name" value="COX15/CtaA_fam"/>
</dbReference>
<keyword evidence="4" id="KW-0479">Metal-binding</keyword>
<reference evidence="13 14" key="1">
    <citation type="submission" date="2020-09" db="EMBL/GenBank/DDBJ databases">
        <title>Echinicola sp. CAU 1574 isolated from sand of Sido Beach.</title>
        <authorList>
            <person name="Kim W."/>
        </authorList>
    </citation>
    <scope>NUCLEOTIDE SEQUENCE [LARGE SCALE GENOMIC DNA]</scope>
    <source>
        <strain evidence="13 14">CAU 1574</strain>
    </source>
</reference>
<evidence type="ECO:0000256" key="7">
    <source>
        <dbReference type="ARBA" id="ARBA00023004"/>
    </source>
</evidence>
<dbReference type="EMBL" id="JACYTQ010000001">
    <property type="protein sequence ID" value="MBD8487852.1"/>
    <property type="molecule type" value="Genomic_DNA"/>
</dbReference>
<dbReference type="PANTHER" id="PTHR35457">
    <property type="entry name" value="HEME A SYNTHASE"/>
    <property type="match status" value="1"/>
</dbReference>
<evidence type="ECO:0000313" key="14">
    <source>
        <dbReference type="Proteomes" id="UP000647133"/>
    </source>
</evidence>
<evidence type="ECO:0000256" key="10">
    <source>
        <dbReference type="ARBA" id="ARBA00023157"/>
    </source>
</evidence>
<dbReference type="PANTHER" id="PTHR35457:SF1">
    <property type="entry name" value="HEME A SYNTHASE"/>
    <property type="match status" value="1"/>
</dbReference>
<evidence type="ECO:0000256" key="6">
    <source>
        <dbReference type="ARBA" id="ARBA00023002"/>
    </source>
</evidence>
<feature type="transmembrane region" description="Helical" evidence="12">
    <location>
        <begin position="265"/>
        <end position="286"/>
    </location>
</feature>
<keyword evidence="5 12" id="KW-1133">Transmembrane helix</keyword>
<feature type="transmembrane region" description="Helical" evidence="12">
    <location>
        <begin position="117"/>
        <end position="137"/>
    </location>
</feature>
<accession>A0ABR9AGH0</accession>
<feature type="transmembrane region" description="Helical" evidence="12">
    <location>
        <begin position="12"/>
        <end position="33"/>
    </location>
</feature>
<evidence type="ECO:0000256" key="11">
    <source>
        <dbReference type="ARBA" id="ARBA00023444"/>
    </source>
</evidence>
<dbReference type="RefSeq" id="WP_192008410.1">
    <property type="nucleotide sequence ID" value="NZ_JACYTQ010000001.1"/>
</dbReference>
<feature type="transmembrane region" description="Helical" evidence="12">
    <location>
        <begin position="149"/>
        <end position="168"/>
    </location>
</feature>
<evidence type="ECO:0000256" key="1">
    <source>
        <dbReference type="ARBA" id="ARBA00004141"/>
    </source>
</evidence>
<keyword evidence="14" id="KW-1185">Reference proteome</keyword>
<evidence type="ECO:0000256" key="12">
    <source>
        <dbReference type="SAM" id="Phobius"/>
    </source>
</evidence>
<keyword evidence="6" id="KW-0560">Oxidoreductase</keyword>
<feature type="transmembrane region" description="Helical" evidence="12">
    <location>
        <begin position="327"/>
        <end position="347"/>
    </location>
</feature>
<evidence type="ECO:0000256" key="4">
    <source>
        <dbReference type="ARBA" id="ARBA00022723"/>
    </source>
</evidence>
<name>A0ABR9AGH0_9BACT</name>
<dbReference type="Proteomes" id="UP000647133">
    <property type="component" value="Unassembled WGS sequence"/>
</dbReference>
<proteinExistence type="predicted"/>
<comment type="caution">
    <text evidence="13">The sequence shown here is derived from an EMBL/GenBank/DDBJ whole genome shotgun (WGS) entry which is preliminary data.</text>
</comment>
<keyword evidence="7" id="KW-0408">Iron</keyword>
<feature type="transmembrane region" description="Helical" evidence="12">
    <location>
        <begin position="174"/>
        <end position="195"/>
    </location>
</feature>
<sequence>MNQKTLKNISSFRRVSLITVIAVYFLILVGGIVRSSGSGMGCPDWPKCFGCWVPPTDVSQLPENYQEVYLNKRLEKNERFVKMLHALGFHEKAEEIKHDKAILIEGEFNATKTWIEYLNRLTGAIIGLLVIATFLYSWKLRNEDKLLPLLSFLNLVLVIFQGWIGSIVVSTNLLHWMITVHMILALLIVCLLLYVHYRAYKLNHVIKLKTDKPSHLFVVLVIGFVLMMLQVVWGTQVREQVDMVAMKFGNLFRAEWIDHLGIDFLIHRSFSLLLLGIHLWFIYKVYRLSYRKSSILKWSQIMVVLIFFEIITGAGMAYFGIPAFLQPVHLLVGSLIIGVQFVVLLQLRDQKKVVLNTSKS</sequence>
<feature type="transmembrane region" description="Helical" evidence="12">
    <location>
        <begin position="216"/>
        <end position="233"/>
    </location>
</feature>
<keyword evidence="2" id="KW-1003">Cell membrane</keyword>
<keyword evidence="8" id="KW-0350">Heme biosynthesis</keyword>
<feature type="transmembrane region" description="Helical" evidence="12">
    <location>
        <begin position="298"/>
        <end position="321"/>
    </location>
</feature>
<evidence type="ECO:0000256" key="2">
    <source>
        <dbReference type="ARBA" id="ARBA00022475"/>
    </source>
</evidence>
<keyword evidence="3 12" id="KW-0812">Transmembrane</keyword>
<gene>
    <name evidence="13" type="ORF">IFO69_03720</name>
</gene>
<evidence type="ECO:0000313" key="13">
    <source>
        <dbReference type="EMBL" id="MBD8487852.1"/>
    </source>
</evidence>
<dbReference type="InterPro" id="IPR050450">
    <property type="entry name" value="COX15/CtaA_HemeA_synthase"/>
</dbReference>
<comment type="subcellular location">
    <subcellularLocation>
        <location evidence="1">Membrane</location>
        <topology evidence="1">Multi-pass membrane protein</topology>
    </subcellularLocation>
</comment>
<keyword evidence="10" id="KW-1015">Disulfide bond</keyword>
<organism evidence="13 14">
    <name type="scientific">Echinicola arenosa</name>
    <dbReference type="NCBI Taxonomy" id="2774144"/>
    <lineage>
        <taxon>Bacteria</taxon>
        <taxon>Pseudomonadati</taxon>
        <taxon>Bacteroidota</taxon>
        <taxon>Cytophagia</taxon>
        <taxon>Cytophagales</taxon>
        <taxon>Cyclobacteriaceae</taxon>
        <taxon>Echinicola</taxon>
    </lineage>
</organism>
<dbReference type="Pfam" id="PF02628">
    <property type="entry name" value="COX15-CtaA"/>
    <property type="match status" value="2"/>
</dbReference>
<keyword evidence="9 12" id="KW-0472">Membrane</keyword>
<comment type="pathway">
    <text evidence="11">Porphyrin-containing compound metabolism.</text>
</comment>
<evidence type="ECO:0000256" key="8">
    <source>
        <dbReference type="ARBA" id="ARBA00023133"/>
    </source>
</evidence>
<evidence type="ECO:0000256" key="5">
    <source>
        <dbReference type="ARBA" id="ARBA00022989"/>
    </source>
</evidence>